<comment type="pathway">
    <text evidence="8">Amino-acid biosynthesis; L-threonine biosynthesis; L-threonine from L-aspartate: step 5/5.</text>
</comment>
<keyword evidence="5 8" id="KW-0456">Lyase</keyword>
<dbReference type="UniPathway" id="UPA00050">
    <property type="reaction ID" value="UER00065"/>
</dbReference>
<dbReference type="Pfam" id="PF00291">
    <property type="entry name" value="PALP"/>
    <property type="match status" value="1"/>
</dbReference>
<dbReference type="PANTHER" id="PTHR48078">
    <property type="entry name" value="THREONINE DEHYDRATASE, MITOCHONDRIAL-RELATED"/>
    <property type="match status" value="1"/>
</dbReference>
<dbReference type="Gene3D" id="3.40.50.1100">
    <property type="match status" value="2"/>
</dbReference>
<dbReference type="NCBIfam" id="NF006050">
    <property type="entry name" value="PRK08197.1"/>
    <property type="match status" value="1"/>
</dbReference>
<name>A0A7C1CXK0_9BACT</name>
<accession>A0A7C1CXK0</accession>
<evidence type="ECO:0000313" key="12">
    <source>
        <dbReference type="EMBL" id="HDP78411.1"/>
    </source>
</evidence>
<comment type="cofactor">
    <cofactor evidence="1 8 9">
        <name>pyridoxal 5'-phosphate</name>
        <dbReference type="ChEBI" id="CHEBI:597326"/>
    </cofactor>
</comment>
<dbReference type="AlphaFoldDB" id="A0A7C1CXK0"/>
<evidence type="ECO:0000256" key="4">
    <source>
        <dbReference type="ARBA" id="ARBA00022898"/>
    </source>
</evidence>
<evidence type="ECO:0000256" key="3">
    <source>
        <dbReference type="ARBA" id="ARBA00018679"/>
    </source>
</evidence>
<evidence type="ECO:0000256" key="2">
    <source>
        <dbReference type="ARBA" id="ARBA00005517"/>
    </source>
</evidence>
<feature type="modified residue" description="N6-(pyridoxal phosphate)lysine" evidence="10">
    <location>
        <position position="130"/>
    </location>
</feature>
<dbReference type="SUPFAM" id="SSF53686">
    <property type="entry name" value="Tryptophan synthase beta subunit-like PLP-dependent enzymes"/>
    <property type="match status" value="1"/>
</dbReference>
<evidence type="ECO:0000256" key="1">
    <source>
        <dbReference type="ARBA" id="ARBA00001933"/>
    </source>
</evidence>
<comment type="similarity">
    <text evidence="2 8">Belongs to the threonine synthase family.</text>
</comment>
<comment type="function">
    <text evidence="8">Catalyzes the gamma-elimination of phosphate from L-phosphohomoserine and the beta-addition of water to produce L-threonine.</text>
</comment>
<dbReference type="GO" id="GO:0009097">
    <property type="term" value="P:isoleucine biosynthetic process"/>
    <property type="evidence" value="ECO:0007669"/>
    <property type="project" value="TreeGrafter"/>
</dbReference>
<dbReference type="InterPro" id="IPR001926">
    <property type="entry name" value="TrpB-like_PALP"/>
</dbReference>
<dbReference type="CDD" id="cd01563">
    <property type="entry name" value="Thr-synth_1"/>
    <property type="match status" value="1"/>
</dbReference>
<gene>
    <name evidence="12" type="ORF">ENN47_09570</name>
</gene>
<keyword evidence="4 8" id="KW-0663">Pyridoxal phosphate</keyword>
<dbReference type="GO" id="GO:0004795">
    <property type="term" value="F:threonine synthase activity"/>
    <property type="evidence" value="ECO:0007669"/>
    <property type="project" value="UniProtKB-UniRule"/>
</dbReference>
<proteinExistence type="inferred from homology"/>
<dbReference type="GO" id="GO:0006565">
    <property type="term" value="P:L-serine catabolic process"/>
    <property type="evidence" value="ECO:0007669"/>
    <property type="project" value="TreeGrafter"/>
</dbReference>
<comment type="caution">
    <text evidence="12">The sequence shown here is derived from an EMBL/GenBank/DDBJ whole genome shotgun (WGS) entry which is preliminary data.</text>
</comment>
<feature type="binding site" evidence="9">
    <location>
        <position position="156"/>
    </location>
    <ligand>
        <name>pyridoxal 5'-phosphate</name>
        <dbReference type="ChEBI" id="CHEBI:597326"/>
    </ligand>
</feature>
<dbReference type="EC" id="4.2.3.1" evidence="7 8"/>
<dbReference type="InterPro" id="IPR050147">
    <property type="entry name" value="Ser/Thr_Dehydratase"/>
</dbReference>
<organism evidence="12">
    <name type="scientific">Mesotoga infera</name>
    <dbReference type="NCBI Taxonomy" id="1236046"/>
    <lineage>
        <taxon>Bacteria</taxon>
        <taxon>Thermotogati</taxon>
        <taxon>Thermotogota</taxon>
        <taxon>Thermotogae</taxon>
        <taxon>Kosmotogales</taxon>
        <taxon>Kosmotogaceae</taxon>
        <taxon>Mesotoga</taxon>
    </lineage>
</organism>
<dbReference type="InterPro" id="IPR036052">
    <property type="entry name" value="TrpB-like_PALP_sf"/>
</dbReference>
<dbReference type="GO" id="GO:0003941">
    <property type="term" value="F:L-serine ammonia-lyase activity"/>
    <property type="evidence" value="ECO:0007669"/>
    <property type="project" value="TreeGrafter"/>
</dbReference>
<evidence type="ECO:0000259" key="11">
    <source>
        <dbReference type="Pfam" id="PF00291"/>
    </source>
</evidence>
<dbReference type="GO" id="GO:0006567">
    <property type="term" value="P:L-threonine catabolic process"/>
    <property type="evidence" value="ECO:0007669"/>
    <property type="project" value="TreeGrafter"/>
</dbReference>
<dbReference type="GO" id="GO:0004794">
    <property type="term" value="F:threonine deaminase activity"/>
    <property type="evidence" value="ECO:0007669"/>
    <property type="project" value="TreeGrafter"/>
</dbReference>
<feature type="binding site" evidence="9">
    <location>
        <position position="398"/>
    </location>
    <ligand>
        <name>pyridoxal 5'-phosphate</name>
        <dbReference type="ChEBI" id="CHEBI:597326"/>
    </ligand>
</feature>
<dbReference type="NCBIfam" id="TIGR00260">
    <property type="entry name" value="thrC"/>
    <property type="match status" value="1"/>
</dbReference>
<evidence type="ECO:0000256" key="7">
    <source>
        <dbReference type="NCBIfam" id="TIGR00260"/>
    </source>
</evidence>
<dbReference type="InterPro" id="IPR026260">
    <property type="entry name" value="Thr_Synthase_bac/arc"/>
</dbReference>
<dbReference type="PANTHER" id="PTHR48078:SF6">
    <property type="entry name" value="L-THREONINE DEHYDRATASE CATABOLIC TDCB"/>
    <property type="match status" value="1"/>
</dbReference>
<keyword evidence="8" id="KW-0028">Amino-acid biosynthesis</keyword>
<reference evidence="12" key="1">
    <citation type="journal article" date="2020" name="mSystems">
        <title>Genome- and Community-Level Interaction Insights into Carbon Utilization and Element Cycling Functions of Hydrothermarchaeota in Hydrothermal Sediment.</title>
        <authorList>
            <person name="Zhou Z."/>
            <person name="Liu Y."/>
            <person name="Xu W."/>
            <person name="Pan J."/>
            <person name="Luo Z.H."/>
            <person name="Li M."/>
        </authorList>
    </citation>
    <scope>NUCLEOTIDE SEQUENCE [LARGE SCALE GENOMIC DNA]</scope>
    <source>
        <strain evidence="12">SpSt-1179</strain>
    </source>
</reference>
<evidence type="ECO:0000256" key="10">
    <source>
        <dbReference type="PIRSR" id="PIRSR038945-2"/>
    </source>
</evidence>
<dbReference type="InterPro" id="IPR004450">
    <property type="entry name" value="Thr_synthase-like"/>
</dbReference>
<dbReference type="PIRSF" id="PIRSF038945">
    <property type="entry name" value="Thr_synthase"/>
    <property type="match status" value="1"/>
</dbReference>
<dbReference type="GO" id="GO:0009088">
    <property type="term" value="P:threonine biosynthetic process"/>
    <property type="evidence" value="ECO:0007669"/>
    <property type="project" value="UniProtKB-UniRule"/>
</dbReference>
<evidence type="ECO:0000256" key="9">
    <source>
        <dbReference type="PIRSR" id="PIRSR038945-1"/>
    </source>
</evidence>
<evidence type="ECO:0000256" key="5">
    <source>
        <dbReference type="ARBA" id="ARBA00023239"/>
    </source>
</evidence>
<sequence length="431" mass="46299">MRSRSYFLETLQEESSGKNVKSRRYFQSCDACGFQNSKTVGISKCPECGGTLNYRYDQGGKANVDGFPDKDLFGLWKYHKLLPIDDVRYCITLGEGATPLTTSIRLRAELGTAGRVMLKDETQNPTGTYKDRPAAMGVSKAIEIGSGKVIIASDGNAGPATAAYCARAGLKCFVLMPADTPVERNVQTILYGANLILIENSTVSDCIDLITDLSESYEWTHLTTAAAVNPYHFEGTKTIAFEIAEDLEWNTPDWVVMPAGGAGLSAAVWKGFLEIMEAGIITELPRILAVQAEGCAPLVKAFKEGKKKVERWENPSTLAKAISVPFPLDGELVLRAIRDSGGSAISVSDVEMVRAAGVMARLEGIFAEPTGAASVAGLAKALEEGIISKKESVVALVTGTGLKEITSFGKLLQSPKTIGRDISDLKNILDR</sequence>
<evidence type="ECO:0000256" key="8">
    <source>
        <dbReference type="PIRNR" id="PIRNR038945"/>
    </source>
</evidence>
<evidence type="ECO:0000256" key="6">
    <source>
        <dbReference type="ARBA" id="ARBA00049144"/>
    </source>
</evidence>
<keyword evidence="8" id="KW-0791">Threonine biosynthesis</keyword>
<protein>
    <recommendedName>
        <fullName evidence="3 7">Threonine synthase</fullName>
        <ecNumber evidence="7 8">4.2.3.1</ecNumber>
    </recommendedName>
</protein>
<dbReference type="EMBL" id="DSBT01000293">
    <property type="protein sequence ID" value="HDP78411.1"/>
    <property type="molecule type" value="Genomic_DNA"/>
</dbReference>
<feature type="domain" description="Tryptophan synthase beta chain-like PALP" evidence="11">
    <location>
        <begin position="91"/>
        <end position="399"/>
    </location>
</feature>
<comment type="catalytic activity">
    <reaction evidence="6 8">
        <text>O-phospho-L-homoserine + H2O = L-threonine + phosphate</text>
        <dbReference type="Rhea" id="RHEA:10840"/>
        <dbReference type="ChEBI" id="CHEBI:15377"/>
        <dbReference type="ChEBI" id="CHEBI:43474"/>
        <dbReference type="ChEBI" id="CHEBI:57590"/>
        <dbReference type="ChEBI" id="CHEBI:57926"/>
        <dbReference type="EC" id="4.2.3.1"/>
    </reaction>
</comment>
<dbReference type="Proteomes" id="UP000886198">
    <property type="component" value="Unassembled WGS sequence"/>
</dbReference>